<accession>A0ACA9NZT6</accession>
<comment type="caution">
    <text evidence="1">The sequence shown here is derived from an EMBL/GenBank/DDBJ whole genome shotgun (WGS) entry which is preliminary data.</text>
</comment>
<sequence length="282" mass="32770">MPRYSNNSKHRKQCKHLAKIRKRLSNQGSTDNPENISSTEMFEVSNTNNTSGSNDNSNITITDKLTLTNFESMNMDDSNFRKNLERQNYIDKLMEYICEIDNELLSVIVTFTAKLTSGLTQQNYVKNKLLTMVLDLDEKDLEPALALLGSMRYTKGKQIGHIYSTYLQKKGKDFIEKNLYHPEIDSNLIKRSMQSLTRQVEVLKNKNRSLYGKISKAKQIQKQYKSKAYRIPVISDKQFKIEVKKRILKTKSTYNIRTIQMATQLCQIDRMSYKSVTECSKK</sequence>
<name>A0ACA9NZT6_9GLOM</name>
<proteinExistence type="predicted"/>
<evidence type="ECO:0000313" key="2">
    <source>
        <dbReference type="Proteomes" id="UP000789920"/>
    </source>
</evidence>
<dbReference type="Proteomes" id="UP000789920">
    <property type="component" value="Unassembled WGS sequence"/>
</dbReference>
<evidence type="ECO:0000313" key="1">
    <source>
        <dbReference type="EMBL" id="CAG8683152.1"/>
    </source>
</evidence>
<feature type="non-terminal residue" evidence="1">
    <location>
        <position position="282"/>
    </location>
</feature>
<organism evidence="1 2">
    <name type="scientific">Racocetra persica</name>
    <dbReference type="NCBI Taxonomy" id="160502"/>
    <lineage>
        <taxon>Eukaryota</taxon>
        <taxon>Fungi</taxon>
        <taxon>Fungi incertae sedis</taxon>
        <taxon>Mucoromycota</taxon>
        <taxon>Glomeromycotina</taxon>
        <taxon>Glomeromycetes</taxon>
        <taxon>Diversisporales</taxon>
        <taxon>Gigasporaceae</taxon>
        <taxon>Racocetra</taxon>
    </lineage>
</organism>
<dbReference type="EMBL" id="CAJVQC010017217">
    <property type="protein sequence ID" value="CAG8683152.1"/>
    <property type="molecule type" value="Genomic_DNA"/>
</dbReference>
<gene>
    <name evidence="1" type="ORF">RPERSI_LOCUS9213</name>
</gene>
<keyword evidence="2" id="KW-1185">Reference proteome</keyword>
<protein>
    <submittedName>
        <fullName evidence="1">15460_t:CDS:1</fullName>
    </submittedName>
</protein>
<reference evidence="1" key="1">
    <citation type="submission" date="2021-06" db="EMBL/GenBank/DDBJ databases">
        <authorList>
            <person name="Kallberg Y."/>
            <person name="Tangrot J."/>
            <person name="Rosling A."/>
        </authorList>
    </citation>
    <scope>NUCLEOTIDE SEQUENCE</scope>
    <source>
        <strain evidence="1">MA461A</strain>
    </source>
</reference>